<dbReference type="AlphaFoldDB" id="A0A9N8DY81"/>
<feature type="region of interest" description="Disordered" evidence="1">
    <location>
        <begin position="154"/>
        <end position="181"/>
    </location>
</feature>
<comment type="caution">
    <text evidence="2">The sequence shown here is derived from an EMBL/GenBank/DDBJ whole genome shotgun (WGS) entry which is preliminary data.</text>
</comment>
<dbReference type="OrthoDB" id="2150371at2759"/>
<feature type="compositionally biased region" description="Polar residues" evidence="1">
    <location>
        <begin position="154"/>
        <end position="172"/>
    </location>
</feature>
<name>A0A9N8DY81_9STRA</name>
<evidence type="ECO:0000313" key="2">
    <source>
        <dbReference type="EMBL" id="CAB9510981.1"/>
    </source>
</evidence>
<protein>
    <submittedName>
        <fullName evidence="2">Uncharacterized protein</fullName>
    </submittedName>
</protein>
<accession>A0A9N8DY81</accession>
<organism evidence="2 3">
    <name type="scientific">Seminavis robusta</name>
    <dbReference type="NCBI Taxonomy" id="568900"/>
    <lineage>
        <taxon>Eukaryota</taxon>
        <taxon>Sar</taxon>
        <taxon>Stramenopiles</taxon>
        <taxon>Ochrophyta</taxon>
        <taxon>Bacillariophyta</taxon>
        <taxon>Bacillariophyceae</taxon>
        <taxon>Bacillariophycidae</taxon>
        <taxon>Naviculales</taxon>
        <taxon>Naviculaceae</taxon>
        <taxon>Seminavis</taxon>
    </lineage>
</organism>
<gene>
    <name evidence="2" type="ORF">SEMRO_462_G147930.1</name>
</gene>
<reference evidence="2" key="1">
    <citation type="submission" date="2020-06" db="EMBL/GenBank/DDBJ databases">
        <authorList>
            <consortium name="Plant Systems Biology data submission"/>
        </authorList>
    </citation>
    <scope>NUCLEOTIDE SEQUENCE</scope>
    <source>
        <strain evidence="2">D6</strain>
    </source>
</reference>
<keyword evidence="3" id="KW-1185">Reference proteome</keyword>
<evidence type="ECO:0000256" key="1">
    <source>
        <dbReference type="SAM" id="MobiDB-lite"/>
    </source>
</evidence>
<evidence type="ECO:0000313" key="3">
    <source>
        <dbReference type="Proteomes" id="UP001153069"/>
    </source>
</evidence>
<sequence length="255" mass="29314">MGLTMAELQDEAMARGIERQFLPSNKKDLLEFLVDGSIYLRKTKTWMDVERLKGKMAADCRRIEERKYSKDEAINESREEVSTTREVAKASIRDERASMREIKTAIREVRQHHYRNNTNITEEGLPVDITGRVVPPPPDADERKSTATSIATSVYDNKTPPCDNTASMSRSTTADDDTGVEDVFPPVVNERRADDKSIQRSQFQTRKPKHLFPQYSTRRYCHGQLHEAFSALHQQCLQNWRSFNIKREGRGHLSA</sequence>
<proteinExistence type="predicted"/>
<dbReference type="EMBL" id="CAICTM010000461">
    <property type="protein sequence ID" value="CAB9510981.1"/>
    <property type="molecule type" value="Genomic_DNA"/>
</dbReference>
<dbReference type="Proteomes" id="UP001153069">
    <property type="component" value="Unassembled WGS sequence"/>
</dbReference>